<dbReference type="InterPro" id="IPR019635">
    <property type="entry name" value="DUF2500"/>
</dbReference>
<keyword evidence="3" id="KW-1185">Reference proteome</keyword>
<organism evidence="2 3">
    <name type="scientific">Mangrovibacillus cuniculi</name>
    <dbReference type="NCBI Taxonomy" id="2593652"/>
    <lineage>
        <taxon>Bacteria</taxon>
        <taxon>Bacillati</taxon>
        <taxon>Bacillota</taxon>
        <taxon>Bacilli</taxon>
        <taxon>Bacillales</taxon>
        <taxon>Bacillaceae</taxon>
        <taxon>Mangrovibacillus</taxon>
    </lineage>
</organism>
<dbReference type="Pfam" id="PF10694">
    <property type="entry name" value="DUF2500"/>
    <property type="match status" value="1"/>
</dbReference>
<protein>
    <submittedName>
        <fullName evidence="2">DUF2500 domain-containing protein</fullName>
    </submittedName>
</protein>
<feature type="transmembrane region" description="Helical" evidence="1">
    <location>
        <begin position="12"/>
        <end position="32"/>
    </location>
</feature>
<proteinExistence type="predicted"/>
<sequence>MSNEFGAMPWFVGLFFIVVIGFILFVIFSGIAQWSKNNNSPIENVIVTVVAKRTEIYGGGETRANQDYYVTFEDTNNNRCELEVPTNKFGMIVEGDKGELSFQGTRFLDFTRIIE</sequence>
<reference evidence="2 3" key="1">
    <citation type="submission" date="2019-07" db="EMBL/GenBank/DDBJ databases">
        <title>Genome sequence of 2 isolates from Red Sea Mangroves.</title>
        <authorList>
            <person name="Sefrji F."/>
            <person name="Michoud G."/>
            <person name="Merlino G."/>
            <person name="Daffonchio D."/>
        </authorList>
    </citation>
    <scope>NUCLEOTIDE SEQUENCE [LARGE SCALE GENOMIC DNA]</scope>
    <source>
        <strain evidence="2 3">R1DC41</strain>
    </source>
</reference>
<dbReference type="Proteomes" id="UP000593626">
    <property type="component" value="Chromosome"/>
</dbReference>
<accession>A0A7S8CEH8</accession>
<keyword evidence="1" id="KW-1133">Transmembrane helix</keyword>
<keyword evidence="1" id="KW-0812">Transmembrane</keyword>
<dbReference type="KEGG" id="mcui:G8O30_14770"/>
<dbReference type="AlphaFoldDB" id="A0A7S8CEH8"/>
<evidence type="ECO:0000313" key="3">
    <source>
        <dbReference type="Proteomes" id="UP000593626"/>
    </source>
</evidence>
<keyword evidence="1" id="KW-0472">Membrane</keyword>
<dbReference type="EMBL" id="CP049742">
    <property type="protein sequence ID" value="QPC48481.1"/>
    <property type="molecule type" value="Genomic_DNA"/>
</dbReference>
<evidence type="ECO:0000256" key="1">
    <source>
        <dbReference type="SAM" id="Phobius"/>
    </source>
</evidence>
<dbReference type="Gene3D" id="2.40.50.660">
    <property type="match status" value="1"/>
</dbReference>
<gene>
    <name evidence="2" type="ORF">G8O30_14770</name>
</gene>
<name>A0A7S8CEH8_9BACI</name>
<evidence type="ECO:0000313" key="2">
    <source>
        <dbReference type="EMBL" id="QPC48481.1"/>
    </source>
</evidence>